<dbReference type="Pfam" id="PF02845">
    <property type="entry name" value="CUE"/>
    <property type="match status" value="1"/>
</dbReference>
<comment type="caution">
    <text evidence="3">The sequence shown here is derived from an EMBL/GenBank/DDBJ whole genome shotgun (WGS) entry which is preliminary data.</text>
</comment>
<dbReference type="AlphaFoldDB" id="A0AAD5XKN5"/>
<keyword evidence="4" id="KW-1185">Reference proteome</keyword>
<dbReference type="PROSITE" id="PS51140">
    <property type="entry name" value="CUE"/>
    <property type="match status" value="1"/>
</dbReference>
<dbReference type="GO" id="GO:0043130">
    <property type="term" value="F:ubiquitin binding"/>
    <property type="evidence" value="ECO:0007669"/>
    <property type="project" value="InterPro"/>
</dbReference>
<gene>
    <name evidence="3" type="ORF">HK100_005334</name>
</gene>
<organism evidence="3 4">
    <name type="scientific">Physocladia obscura</name>
    <dbReference type="NCBI Taxonomy" id="109957"/>
    <lineage>
        <taxon>Eukaryota</taxon>
        <taxon>Fungi</taxon>
        <taxon>Fungi incertae sedis</taxon>
        <taxon>Chytridiomycota</taxon>
        <taxon>Chytridiomycota incertae sedis</taxon>
        <taxon>Chytridiomycetes</taxon>
        <taxon>Chytridiales</taxon>
        <taxon>Chytriomycetaceae</taxon>
        <taxon>Physocladia</taxon>
    </lineage>
</organism>
<name>A0AAD5XKN5_9FUNG</name>
<accession>A0AAD5XKN5</accession>
<dbReference type="EMBL" id="JADGJH010000250">
    <property type="protein sequence ID" value="KAJ3132449.1"/>
    <property type="molecule type" value="Genomic_DNA"/>
</dbReference>
<evidence type="ECO:0000256" key="1">
    <source>
        <dbReference type="SAM" id="MobiDB-lite"/>
    </source>
</evidence>
<feature type="domain" description="CUE" evidence="2">
    <location>
        <begin position="1"/>
        <end position="32"/>
    </location>
</feature>
<feature type="compositionally biased region" description="Low complexity" evidence="1">
    <location>
        <begin position="40"/>
        <end position="51"/>
    </location>
</feature>
<evidence type="ECO:0000259" key="2">
    <source>
        <dbReference type="PROSITE" id="PS51140"/>
    </source>
</evidence>
<protein>
    <recommendedName>
        <fullName evidence="2">CUE domain-containing protein</fullName>
    </recommendedName>
</protein>
<dbReference type="CDD" id="cd14376">
    <property type="entry name" value="CUE_AUP1_AMFR_like"/>
    <property type="match status" value="1"/>
</dbReference>
<evidence type="ECO:0000313" key="3">
    <source>
        <dbReference type="EMBL" id="KAJ3132449.1"/>
    </source>
</evidence>
<sequence>MFPHYPRTTVERDLARTGSAELTIENILSGALPLPPPPVQQSTSSSSTASSSLITPLSYLKGATASSSEPLVEPPKVWEQTAEGREANLRARKEHMVRLARERALKAKLKSTVAE</sequence>
<feature type="region of interest" description="Disordered" evidence="1">
    <location>
        <begin position="29"/>
        <end position="51"/>
    </location>
</feature>
<dbReference type="Gene3D" id="1.10.8.10">
    <property type="entry name" value="DNA helicase RuvA subunit, C-terminal domain"/>
    <property type="match status" value="1"/>
</dbReference>
<reference evidence="3" key="1">
    <citation type="submission" date="2020-05" db="EMBL/GenBank/DDBJ databases">
        <title>Phylogenomic resolution of chytrid fungi.</title>
        <authorList>
            <person name="Stajich J.E."/>
            <person name="Amses K."/>
            <person name="Simmons R."/>
            <person name="Seto K."/>
            <person name="Myers J."/>
            <person name="Bonds A."/>
            <person name="Quandt C.A."/>
            <person name="Barry K."/>
            <person name="Liu P."/>
            <person name="Grigoriev I."/>
            <person name="Longcore J.E."/>
            <person name="James T.Y."/>
        </authorList>
    </citation>
    <scope>NUCLEOTIDE SEQUENCE</scope>
    <source>
        <strain evidence="3">JEL0513</strain>
    </source>
</reference>
<proteinExistence type="predicted"/>
<dbReference type="InterPro" id="IPR003892">
    <property type="entry name" value="CUE"/>
</dbReference>
<dbReference type="Proteomes" id="UP001211907">
    <property type="component" value="Unassembled WGS sequence"/>
</dbReference>
<evidence type="ECO:0000313" key="4">
    <source>
        <dbReference type="Proteomes" id="UP001211907"/>
    </source>
</evidence>